<evidence type="ECO:0000313" key="1">
    <source>
        <dbReference type="EMBL" id="SMF17800.1"/>
    </source>
</evidence>
<gene>
    <name evidence="1" type="ORF">SAMN06296036_106142</name>
</gene>
<dbReference type="STRING" id="1513793.SAMN06296036_106142"/>
<evidence type="ECO:0000313" key="2">
    <source>
        <dbReference type="Proteomes" id="UP000192907"/>
    </source>
</evidence>
<dbReference type="Proteomes" id="UP000192907">
    <property type="component" value="Unassembled WGS sequence"/>
</dbReference>
<dbReference type="RefSeq" id="WP_132317869.1">
    <property type="nucleotide sequence ID" value="NZ_FWZT01000006.1"/>
</dbReference>
<organism evidence="1 2">
    <name type="scientific">Pseudobacteriovorax antillogorgiicola</name>
    <dbReference type="NCBI Taxonomy" id="1513793"/>
    <lineage>
        <taxon>Bacteria</taxon>
        <taxon>Pseudomonadati</taxon>
        <taxon>Bdellovibrionota</taxon>
        <taxon>Oligoflexia</taxon>
        <taxon>Oligoflexales</taxon>
        <taxon>Pseudobacteriovoracaceae</taxon>
        <taxon>Pseudobacteriovorax</taxon>
    </lineage>
</organism>
<dbReference type="AlphaFoldDB" id="A0A1Y6BLJ1"/>
<accession>A0A1Y6BLJ1</accession>
<name>A0A1Y6BLJ1_9BACT</name>
<protein>
    <submittedName>
        <fullName evidence="1">Uncharacterized protein</fullName>
    </submittedName>
</protein>
<keyword evidence="2" id="KW-1185">Reference proteome</keyword>
<proteinExistence type="predicted"/>
<dbReference type="EMBL" id="FWZT01000006">
    <property type="protein sequence ID" value="SMF17800.1"/>
    <property type="molecule type" value="Genomic_DNA"/>
</dbReference>
<sequence>MNSITLEAAQSPSIKQLYEVVNIGLLSKLTNYQSQREDRVAVEVPEMKDLSIDVSRDFMATIINGLQVQPRAEIVRRHYLEHQPPSRIAQDLNLSPSRVEYHLKIFRLLMIKSLRQLQDENCLKGDHHDPSDSASTDIFSKL</sequence>
<reference evidence="2" key="1">
    <citation type="submission" date="2017-04" db="EMBL/GenBank/DDBJ databases">
        <authorList>
            <person name="Varghese N."/>
            <person name="Submissions S."/>
        </authorList>
    </citation>
    <scope>NUCLEOTIDE SEQUENCE [LARGE SCALE GENOMIC DNA]</scope>
    <source>
        <strain evidence="2">RKEM611</strain>
    </source>
</reference>